<dbReference type="HOGENOM" id="CLU_3186796_0_0_10"/>
<dbReference type="Proteomes" id="UP000003598">
    <property type="component" value="Unassembled WGS sequence"/>
</dbReference>
<gene>
    <name evidence="1" type="ORF">HMPREF9441_02734</name>
</gene>
<evidence type="ECO:0000313" key="1">
    <source>
        <dbReference type="EMBL" id="EHG99122.1"/>
    </source>
</evidence>
<keyword evidence="2" id="KW-1185">Reference proteome</keyword>
<dbReference type="EMBL" id="AFFY01000045">
    <property type="protein sequence ID" value="EHG99122.1"/>
    <property type="molecule type" value="Genomic_DNA"/>
</dbReference>
<evidence type="ECO:0000313" key="2">
    <source>
        <dbReference type="Proteomes" id="UP000003598"/>
    </source>
</evidence>
<name>G5STM9_9BACT</name>
<reference evidence="1 2" key="1">
    <citation type="submission" date="2011-03" db="EMBL/GenBank/DDBJ databases">
        <authorList>
            <person name="Weinstock G."/>
            <person name="Sodergren E."/>
            <person name="Clifton S."/>
            <person name="Fulton L."/>
            <person name="Fulton B."/>
            <person name="Courtney L."/>
            <person name="Fronick C."/>
            <person name="Harrison M."/>
            <person name="Strong C."/>
            <person name="Farmer C."/>
            <person name="Delahaunty K."/>
            <person name="Markovic C."/>
            <person name="Hall O."/>
            <person name="Minx P."/>
            <person name="Tomlinson C."/>
            <person name="Mitreva M."/>
            <person name="Hou S."/>
            <person name="Chen J."/>
            <person name="Wollam A."/>
            <person name="Pepin K.H."/>
            <person name="Johnson M."/>
            <person name="Bhonagiri V."/>
            <person name="Zhang X."/>
            <person name="Suruliraj S."/>
            <person name="Warren W."/>
            <person name="Chinwalla A."/>
            <person name="Mardis E.R."/>
            <person name="Wilson R.K."/>
        </authorList>
    </citation>
    <scope>NUCLEOTIDE SEQUENCE [LARGE SCALE GENOMIC DNA]</scope>
    <source>
        <strain evidence="1 2">YIT 11840</strain>
    </source>
</reference>
<proteinExistence type="predicted"/>
<sequence>MEEKMFRKSLIMSFGFLCGELKIVWLRTKNRLAENDFLFGDGVVIH</sequence>
<accession>G5STM9</accession>
<dbReference type="AlphaFoldDB" id="G5STM9"/>
<comment type="caution">
    <text evidence="1">The sequence shown here is derived from an EMBL/GenBank/DDBJ whole genome shotgun (WGS) entry which is preliminary data.</text>
</comment>
<organism evidence="1 2">
    <name type="scientific">Paraprevotella clara YIT 11840</name>
    <dbReference type="NCBI Taxonomy" id="762968"/>
    <lineage>
        <taxon>Bacteria</taxon>
        <taxon>Pseudomonadati</taxon>
        <taxon>Bacteroidota</taxon>
        <taxon>Bacteroidia</taxon>
        <taxon>Bacteroidales</taxon>
        <taxon>Prevotellaceae</taxon>
        <taxon>Paraprevotella</taxon>
    </lineage>
</organism>
<protein>
    <submittedName>
        <fullName evidence="1">Uncharacterized protein</fullName>
    </submittedName>
</protein>